<feature type="domain" description="BPTI/Kunitz inhibitor" evidence="4">
    <location>
        <begin position="42"/>
        <end position="92"/>
    </location>
</feature>
<dbReference type="InterPro" id="IPR002223">
    <property type="entry name" value="Kunitz_BPTI"/>
</dbReference>
<dbReference type="InterPro" id="IPR050098">
    <property type="entry name" value="TFPI/VKTCI-like"/>
</dbReference>
<evidence type="ECO:0000256" key="2">
    <source>
        <dbReference type="ARBA" id="ARBA00022900"/>
    </source>
</evidence>
<keyword evidence="1" id="KW-0646">Protease inhibitor</keyword>
<dbReference type="GO" id="GO:0004867">
    <property type="term" value="F:serine-type endopeptidase inhibitor activity"/>
    <property type="evidence" value="ECO:0007669"/>
    <property type="project" value="UniProtKB-KW"/>
</dbReference>
<feature type="domain" description="BPTI/Kunitz inhibitor" evidence="4">
    <location>
        <begin position="117"/>
        <end position="167"/>
    </location>
</feature>
<dbReference type="PANTHER" id="PTHR10083">
    <property type="entry name" value="KUNITZ-TYPE PROTEASE INHIBITOR-RELATED"/>
    <property type="match status" value="1"/>
</dbReference>
<dbReference type="AlphaFoldDB" id="A0A915KFJ7"/>
<dbReference type="PRINTS" id="PR00759">
    <property type="entry name" value="BASICPTASE"/>
</dbReference>
<dbReference type="CDD" id="cd00109">
    <property type="entry name" value="Kunitz-type"/>
    <property type="match status" value="1"/>
</dbReference>
<evidence type="ECO:0000259" key="4">
    <source>
        <dbReference type="PROSITE" id="PS50279"/>
    </source>
</evidence>
<dbReference type="PANTHER" id="PTHR10083:SF380">
    <property type="entry name" value="COLOSTRUM TRYPSIN INHIBITOR"/>
    <property type="match status" value="1"/>
</dbReference>
<dbReference type="OMA" id="SECIFAC"/>
<feature type="signal peptide" evidence="3">
    <location>
        <begin position="1"/>
        <end position="22"/>
    </location>
</feature>
<dbReference type="Proteomes" id="UP000887565">
    <property type="component" value="Unplaced"/>
</dbReference>
<organism evidence="5 6">
    <name type="scientific">Romanomermis culicivorax</name>
    <name type="common">Nematode worm</name>
    <dbReference type="NCBI Taxonomy" id="13658"/>
    <lineage>
        <taxon>Eukaryota</taxon>
        <taxon>Metazoa</taxon>
        <taxon>Ecdysozoa</taxon>
        <taxon>Nematoda</taxon>
        <taxon>Enoplea</taxon>
        <taxon>Dorylaimia</taxon>
        <taxon>Mermithida</taxon>
        <taxon>Mermithoidea</taxon>
        <taxon>Mermithidae</taxon>
        <taxon>Romanomermis</taxon>
    </lineage>
</organism>
<dbReference type="GO" id="GO:0005615">
    <property type="term" value="C:extracellular space"/>
    <property type="evidence" value="ECO:0007669"/>
    <property type="project" value="TreeGrafter"/>
</dbReference>
<keyword evidence="5" id="KW-1185">Reference proteome</keyword>
<evidence type="ECO:0000256" key="1">
    <source>
        <dbReference type="ARBA" id="ARBA00022690"/>
    </source>
</evidence>
<protein>
    <submittedName>
        <fullName evidence="6">BPTI/Kunitz inhibitor domain-containing protein</fullName>
    </submittedName>
</protein>
<dbReference type="PROSITE" id="PS00280">
    <property type="entry name" value="BPTI_KUNITZ_1"/>
    <property type="match status" value="2"/>
</dbReference>
<feature type="chain" id="PRO_5037180393" evidence="3">
    <location>
        <begin position="23"/>
        <end position="176"/>
    </location>
</feature>
<dbReference type="InterPro" id="IPR020901">
    <property type="entry name" value="Prtase_inh_Kunz-CS"/>
</dbReference>
<evidence type="ECO:0000313" key="6">
    <source>
        <dbReference type="WBParaSite" id="nRc.2.0.1.t36739-RA"/>
    </source>
</evidence>
<dbReference type="Pfam" id="PF00014">
    <property type="entry name" value="Kunitz_BPTI"/>
    <property type="match status" value="2"/>
</dbReference>
<name>A0A915KFJ7_ROMCU</name>
<reference evidence="6" key="1">
    <citation type="submission" date="2022-11" db="UniProtKB">
        <authorList>
            <consortium name="WormBaseParasite"/>
        </authorList>
    </citation>
    <scope>IDENTIFICATION</scope>
</reference>
<dbReference type="SMART" id="SM00131">
    <property type="entry name" value="KU"/>
    <property type="match status" value="2"/>
</dbReference>
<accession>A0A915KFJ7</accession>
<evidence type="ECO:0000313" key="5">
    <source>
        <dbReference type="Proteomes" id="UP000887565"/>
    </source>
</evidence>
<dbReference type="Gene3D" id="4.10.410.10">
    <property type="entry name" value="Pancreatic trypsin inhibitor Kunitz domain"/>
    <property type="match status" value="2"/>
</dbReference>
<dbReference type="PROSITE" id="PS50279">
    <property type="entry name" value="BPTI_KUNITZ_2"/>
    <property type="match status" value="2"/>
</dbReference>
<keyword evidence="3" id="KW-0732">Signal</keyword>
<dbReference type="InterPro" id="IPR036880">
    <property type="entry name" value="Kunitz_BPTI_sf"/>
</dbReference>
<keyword evidence="2" id="KW-0722">Serine protease inhibitor</keyword>
<proteinExistence type="predicted"/>
<dbReference type="SUPFAM" id="SSF57362">
    <property type="entry name" value="BPTI-like"/>
    <property type="match status" value="2"/>
</dbReference>
<sequence length="176" mass="20368">MKSMQMFIIIAYLSFFVRNDQSEGVAANEKSTKNVRLRKQRCHLKPKVGHCKMHLERYFFNDTVKSCQKFFYGGCSSNGNNFVNKSECIFACHLKSRDVHCQINKGFFHANQIKRNCYDLPESSPCKMSERRYLYNGTGGSCKTFTFGGCRYKGNNFGSVEKCVDECIDKHKRTTR</sequence>
<dbReference type="WBParaSite" id="nRc.2.0.1.t36739-RA">
    <property type="protein sequence ID" value="nRc.2.0.1.t36739-RA"/>
    <property type="gene ID" value="nRc.2.0.1.g36739"/>
</dbReference>
<evidence type="ECO:0000256" key="3">
    <source>
        <dbReference type="SAM" id="SignalP"/>
    </source>
</evidence>